<sequence>MDFVLRQPVVLTIPSNLTYFDSDATIRTFLYTIANVQREWNEESAAVGQRGKIVHRVLRMEGIEDVLVEKLQNDNKPNFGWYVVDDSRKWNNQQGMNIPEQE</sequence>
<comment type="caution">
    <text evidence="1">The sequence shown here is derived from an EMBL/GenBank/DDBJ whole genome shotgun (WGS) entry which is preliminary data.</text>
</comment>
<keyword evidence="2" id="KW-1185">Reference proteome</keyword>
<evidence type="ECO:0000313" key="1">
    <source>
        <dbReference type="EMBL" id="KAK2956337.1"/>
    </source>
</evidence>
<accession>A0ABQ9XXV9</accession>
<evidence type="ECO:0000313" key="2">
    <source>
        <dbReference type="Proteomes" id="UP001281761"/>
    </source>
</evidence>
<proteinExistence type="predicted"/>
<dbReference type="EMBL" id="JARBJD010000057">
    <property type="protein sequence ID" value="KAK2956337.1"/>
    <property type="molecule type" value="Genomic_DNA"/>
</dbReference>
<name>A0ABQ9XXV9_9EUKA</name>
<protein>
    <submittedName>
        <fullName evidence="1">Uncharacterized protein</fullName>
    </submittedName>
</protein>
<gene>
    <name evidence="1" type="ORF">BLNAU_8704</name>
</gene>
<reference evidence="1 2" key="1">
    <citation type="journal article" date="2022" name="bioRxiv">
        <title>Genomics of Preaxostyla Flagellates Illuminates Evolutionary Transitions and the Path Towards Mitochondrial Loss.</title>
        <authorList>
            <person name="Novak L.V.F."/>
            <person name="Treitli S.C."/>
            <person name="Pyrih J."/>
            <person name="Halakuc P."/>
            <person name="Pipaliya S.V."/>
            <person name="Vacek V."/>
            <person name="Brzon O."/>
            <person name="Soukal P."/>
            <person name="Eme L."/>
            <person name="Dacks J.B."/>
            <person name="Karnkowska A."/>
            <person name="Elias M."/>
            <person name="Hampl V."/>
        </authorList>
    </citation>
    <scope>NUCLEOTIDE SEQUENCE [LARGE SCALE GENOMIC DNA]</scope>
    <source>
        <strain evidence="1">NAU3</strain>
        <tissue evidence="1">Gut</tissue>
    </source>
</reference>
<organism evidence="1 2">
    <name type="scientific">Blattamonas nauphoetae</name>
    <dbReference type="NCBI Taxonomy" id="2049346"/>
    <lineage>
        <taxon>Eukaryota</taxon>
        <taxon>Metamonada</taxon>
        <taxon>Preaxostyla</taxon>
        <taxon>Oxymonadida</taxon>
        <taxon>Blattamonas</taxon>
    </lineage>
</organism>
<dbReference type="Proteomes" id="UP001281761">
    <property type="component" value="Unassembled WGS sequence"/>
</dbReference>